<proteinExistence type="predicted"/>
<gene>
    <name evidence="2" type="ORF">EJB05_29922</name>
    <name evidence="1" type="ORF">EJB05_57117</name>
</gene>
<reference evidence="2 3" key="1">
    <citation type="journal article" date="2019" name="Sci. Rep.">
        <title>A high-quality genome of Eragrostis curvula grass provides insights into Poaceae evolution and supports new strategies to enhance forage quality.</title>
        <authorList>
            <person name="Carballo J."/>
            <person name="Santos B.A.C.M."/>
            <person name="Zappacosta D."/>
            <person name="Garbus I."/>
            <person name="Selva J.P."/>
            <person name="Gallo C.A."/>
            <person name="Diaz A."/>
            <person name="Albertini E."/>
            <person name="Caccamo M."/>
            <person name="Echenique V."/>
        </authorList>
    </citation>
    <scope>NUCLEOTIDE SEQUENCE [LARGE SCALE GENOMIC DNA]</scope>
    <source>
        <strain evidence="3">cv. Victoria</strain>
        <tissue evidence="2">Leaf</tissue>
    </source>
</reference>
<feature type="non-terminal residue" evidence="2">
    <location>
        <position position="1"/>
    </location>
</feature>
<evidence type="ECO:0000313" key="1">
    <source>
        <dbReference type="EMBL" id="TVT97626.1"/>
    </source>
</evidence>
<protein>
    <submittedName>
        <fullName evidence="2">Uncharacterized protein</fullName>
    </submittedName>
</protein>
<evidence type="ECO:0000313" key="3">
    <source>
        <dbReference type="Proteomes" id="UP000324897"/>
    </source>
</evidence>
<keyword evidence="3" id="KW-1185">Reference proteome</keyword>
<dbReference type="Proteomes" id="UP000324897">
    <property type="component" value="Chromosome 2"/>
</dbReference>
<dbReference type="AlphaFoldDB" id="A0A5J9UW97"/>
<sequence length="109" mass="13397">SLLYRQLSKLTFFILDASKHLRIQYNKFSTFGAGLSSRKDKWRKCRYCELRTCEENHWIFIEFWTAQRHDTIAWYLSETEFPYKDQRKYQVPEHDALYSLGRMAQERKF</sequence>
<organism evidence="2 3">
    <name type="scientific">Eragrostis curvula</name>
    <name type="common">weeping love grass</name>
    <dbReference type="NCBI Taxonomy" id="38414"/>
    <lineage>
        <taxon>Eukaryota</taxon>
        <taxon>Viridiplantae</taxon>
        <taxon>Streptophyta</taxon>
        <taxon>Embryophyta</taxon>
        <taxon>Tracheophyta</taxon>
        <taxon>Spermatophyta</taxon>
        <taxon>Magnoliopsida</taxon>
        <taxon>Liliopsida</taxon>
        <taxon>Poales</taxon>
        <taxon>Poaceae</taxon>
        <taxon>PACMAD clade</taxon>
        <taxon>Chloridoideae</taxon>
        <taxon>Eragrostideae</taxon>
        <taxon>Eragrostidinae</taxon>
        <taxon>Eragrostis</taxon>
    </lineage>
</organism>
<evidence type="ECO:0000313" key="2">
    <source>
        <dbReference type="EMBL" id="TVU27320.1"/>
    </source>
</evidence>
<dbReference type="EMBL" id="RWGY01000013">
    <property type="protein sequence ID" value="TVU27320.1"/>
    <property type="molecule type" value="Genomic_DNA"/>
</dbReference>
<accession>A0A5J9UW97</accession>
<name>A0A5J9UW97_9POAL</name>
<dbReference type="Gramene" id="TVU27320">
    <property type="protein sequence ID" value="TVU27320"/>
    <property type="gene ID" value="EJB05_29922"/>
</dbReference>
<comment type="caution">
    <text evidence="2">The sequence shown here is derived from an EMBL/GenBank/DDBJ whole genome shotgun (WGS) entry which is preliminary data.</text>
</comment>
<dbReference type="EMBL" id="RWGY01000975">
    <property type="protein sequence ID" value="TVT97626.1"/>
    <property type="molecule type" value="Genomic_DNA"/>
</dbReference>
<dbReference type="Gramene" id="TVT97626">
    <property type="protein sequence ID" value="TVT97626"/>
    <property type="gene ID" value="EJB05_57117"/>
</dbReference>